<evidence type="ECO:0000256" key="4">
    <source>
        <dbReference type="ARBA" id="ARBA00023002"/>
    </source>
</evidence>
<proteinExistence type="predicted"/>
<dbReference type="eggNOG" id="KOG3355">
    <property type="taxonomic scope" value="Eukaryota"/>
</dbReference>
<dbReference type="AlphaFoldDB" id="S9Q5I1"/>
<dbReference type="OrthoDB" id="17199at2759"/>
<feature type="compositionally biased region" description="Basic and acidic residues" evidence="7">
    <location>
        <begin position="56"/>
        <end position="68"/>
    </location>
</feature>
<keyword evidence="2 6" id="KW-0285">Flavoprotein</keyword>
<organism evidence="9 10">
    <name type="scientific">Schizosaccharomyces octosporus (strain yFS286)</name>
    <name type="common">Fission yeast</name>
    <name type="synonym">Octosporomyces octosporus</name>
    <dbReference type="NCBI Taxonomy" id="483514"/>
    <lineage>
        <taxon>Eukaryota</taxon>
        <taxon>Fungi</taxon>
        <taxon>Dikarya</taxon>
        <taxon>Ascomycota</taxon>
        <taxon>Taphrinomycotina</taxon>
        <taxon>Schizosaccharomycetes</taxon>
        <taxon>Schizosaccharomycetales</taxon>
        <taxon>Schizosaccharomycetaceae</taxon>
        <taxon>Schizosaccharomyces</taxon>
    </lineage>
</organism>
<gene>
    <name evidence="9" type="ORF">SOCG_04565</name>
</gene>
<dbReference type="InterPro" id="IPR039799">
    <property type="entry name" value="ALR/ERV"/>
</dbReference>
<evidence type="ECO:0000256" key="3">
    <source>
        <dbReference type="ARBA" id="ARBA00022827"/>
    </source>
</evidence>
<evidence type="ECO:0000313" key="9">
    <source>
        <dbReference type="EMBL" id="EPX75322.1"/>
    </source>
</evidence>
<dbReference type="EMBL" id="KE503206">
    <property type="protein sequence ID" value="EPX75322.1"/>
    <property type="molecule type" value="Genomic_DNA"/>
</dbReference>
<keyword evidence="10" id="KW-1185">Reference proteome</keyword>
<evidence type="ECO:0000256" key="1">
    <source>
        <dbReference type="ARBA" id="ARBA00001974"/>
    </source>
</evidence>
<dbReference type="GO" id="GO:0016971">
    <property type="term" value="F:flavin-dependent sulfhydryl oxidase activity"/>
    <property type="evidence" value="ECO:0007669"/>
    <property type="project" value="InterPro"/>
</dbReference>
<dbReference type="PANTHER" id="PTHR12645">
    <property type="entry name" value="ALR/ERV"/>
    <property type="match status" value="1"/>
</dbReference>
<dbReference type="InterPro" id="IPR017905">
    <property type="entry name" value="ERV/ALR_sulphydryl_oxidase"/>
</dbReference>
<evidence type="ECO:0000256" key="2">
    <source>
        <dbReference type="ARBA" id="ARBA00022630"/>
    </source>
</evidence>
<evidence type="ECO:0000259" key="8">
    <source>
        <dbReference type="PROSITE" id="PS51324"/>
    </source>
</evidence>
<dbReference type="Gene3D" id="4.10.320.60">
    <property type="match status" value="1"/>
</dbReference>
<dbReference type="GO" id="GO:0050660">
    <property type="term" value="F:flavin adenine dinucleotide binding"/>
    <property type="evidence" value="ECO:0007669"/>
    <property type="project" value="TreeGrafter"/>
</dbReference>
<dbReference type="Pfam" id="PF04777">
    <property type="entry name" value="Evr1_Alr"/>
    <property type="match status" value="1"/>
</dbReference>
<dbReference type="Proteomes" id="UP000016088">
    <property type="component" value="Unassembled WGS sequence"/>
</dbReference>
<dbReference type="InterPro" id="IPR036774">
    <property type="entry name" value="ERV/ALR_sulphydryl_oxid_sf"/>
</dbReference>
<dbReference type="GO" id="GO:0005739">
    <property type="term" value="C:mitochondrion"/>
    <property type="evidence" value="ECO:0007669"/>
    <property type="project" value="TreeGrafter"/>
</dbReference>
<name>S9Q5I1_SCHOY</name>
<comment type="catalytic activity">
    <reaction evidence="6">
        <text>2 R'C(R)SH + O2 = R'C(R)S-S(R)CR' + H2O2</text>
        <dbReference type="Rhea" id="RHEA:17357"/>
        <dbReference type="ChEBI" id="CHEBI:15379"/>
        <dbReference type="ChEBI" id="CHEBI:16240"/>
        <dbReference type="ChEBI" id="CHEBI:16520"/>
        <dbReference type="ChEBI" id="CHEBI:17412"/>
        <dbReference type="EC" id="1.8.3.2"/>
    </reaction>
</comment>
<dbReference type="RefSeq" id="XP_013017765.1">
    <property type="nucleotide sequence ID" value="XM_013162311.1"/>
</dbReference>
<sequence>MFGKRFRDKETGIIYDENGKPCKSCNIFSSFQSATNGMNAEKKTEVPSNSGSSDKGMSESHTISKEVPDSVSFPRLPDVAELGRSTWTFLHAMAANYPKNPSAVEQNNMSSFLQNFSKFYPCWACAEDLRLWMARDGNSPKVESRESLCHWICEAHNDVNERLGKPVFNCDIWAKKASKMTDDE</sequence>
<dbReference type="SUPFAM" id="SSF69000">
    <property type="entry name" value="FAD-dependent thiol oxidase"/>
    <property type="match status" value="1"/>
</dbReference>
<feature type="compositionally biased region" description="Polar residues" evidence="7">
    <location>
        <begin position="46"/>
        <end position="55"/>
    </location>
</feature>
<dbReference type="Gene3D" id="1.20.120.310">
    <property type="entry name" value="ERV/ALR sulfhydryl oxidase domain"/>
    <property type="match status" value="1"/>
</dbReference>
<feature type="domain" description="ERV/ALR sulfhydryl oxidase" evidence="8">
    <location>
        <begin position="75"/>
        <end position="177"/>
    </location>
</feature>
<comment type="cofactor">
    <cofactor evidence="1 6">
        <name>FAD</name>
        <dbReference type="ChEBI" id="CHEBI:57692"/>
    </cofactor>
</comment>
<evidence type="ECO:0000313" key="10">
    <source>
        <dbReference type="Proteomes" id="UP000016088"/>
    </source>
</evidence>
<dbReference type="HOGENOM" id="CLU_070631_1_0_1"/>
<dbReference type="VEuPathDB" id="FungiDB:SOCG_04565"/>
<protein>
    <recommendedName>
        <fullName evidence="6">Sulfhydryl oxidase</fullName>
        <ecNumber evidence="6">1.8.3.2</ecNumber>
    </recommendedName>
</protein>
<dbReference type="GeneID" id="25033527"/>
<dbReference type="PANTHER" id="PTHR12645:SF0">
    <property type="entry name" value="FAD-LINKED SULFHYDRYL OXIDASE ALR"/>
    <property type="match status" value="1"/>
</dbReference>
<accession>S9Q5I1</accession>
<dbReference type="PROSITE" id="PS51324">
    <property type="entry name" value="ERV_ALR"/>
    <property type="match status" value="1"/>
</dbReference>
<dbReference type="EC" id="1.8.3.2" evidence="6"/>
<feature type="region of interest" description="Disordered" evidence="7">
    <location>
        <begin position="38"/>
        <end position="69"/>
    </location>
</feature>
<keyword evidence="3 6" id="KW-0274">FAD</keyword>
<keyword evidence="4 6" id="KW-0560">Oxidoreductase</keyword>
<dbReference type="OMA" id="PCRTCNT"/>
<evidence type="ECO:0000256" key="5">
    <source>
        <dbReference type="ARBA" id="ARBA00023157"/>
    </source>
</evidence>
<evidence type="ECO:0000256" key="7">
    <source>
        <dbReference type="SAM" id="MobiDB-lite"/>
    </source>
</evidence>
<keyword evidence="5" id="KW-1015">Disulfide bond</keyword>
<reference evidence="9 10" key="1">
    <citation type="journal article" date="2011" name="Science">
        <title>Comparative functional genomics of the fission yeasts.</title>
        <authorList>
            <person name="Rhind N."/>
            <person name="Chen Z."/>
            <person name="Yassour M."/>
            <person name="Thompson D.A."/>
            <person name="Haas B.J."/>
            <person name="Habib N."/>
            <person name="Wapinski I."/>
            <person name="Roy S."/>
            <person name="Lin M.F."/>
            <person name="Heiman D.I."/>
            <person name="Young S.K."/>
            <person name="Furuya K."/>
            <person name="Guo Y."/>
            <person name="Pidoux A."/>
            <person name="Chen H.M."/>
            <person name="Robbertse B."/>
            <person name="Goldberg J.M."/>
            <person name="Aoki K."/>
            <person name="Bayne E.H."/>
            <person name="Berlin A.M."/>
            <person name="Desjardins C.A."/>
            <person name="Dobbs E."/>
            <person name="Dukaj L."/>
            <person name="Fan L."/>
            <person name="FitzGerald M.G."/>
            <person name="French C."/>
            <person name="Gujja S."/>
            <person name="Hansen K."/>
            <person name="Keifenheim D."/>
            <person name="Levin J.Z."/>
            <person name="Mosher R.A."/>
            <person name="Mueller C.A."/>
            <person name="Pfiffner J."/>
            <person name="Priest M."/>
            <person name="Russ C."/>
            <person name="Smialowska A."/>
            <person name="Swoboda P."/>
            <person name="Sykes S.M."/>
            <person name="Vaughn M."/>
            <person name="Vengrova S."/>
            <person name="Yoder R."/>
            <person name="Zeng Q."/>
            <person name="Allshire R."/>
            <person name="Baulcombe D."/>
            <person name="Birren B.W."/>
            <person name="Brown W."/>
            <person name="Ekwall K."/>
            <person name="Kellis M."/>
            <person name="Leatherwood J."/>
            <person name="Levin H."/>
            <person name="Margalit H."/>
            <person name="Martienssen R."/>
            <person name="Nieduszynski C.A."/>
            <person name="Spatafora J.W."/>
            <person name="Friedman N."/>
            <person name="Dalgaard J.Z."/>
            <person name="Baumann P."/>
            <person name="Niki H."/>
            <person name="Regev A."/>
            <person name="Nusbaum C."/>
        </authorList>
    </citation>
    <scope>NUCLEOTIDE SEQUENCE [LARGE SCALE GENOMIC DNA]</scope>
    <source>
        <strain evidence="10">yFS286</strain>
    </source>
</reference>
<evidence type="ECO:0000256" key="6">
    <source>
        <dbReference type="RuleBase" id="RU371123"/>
    </source>
</evidence>